<dbReference type="EMBL" id="LN483249">
    <property type="protein sequence ID" value="CDZ97708.1"/>
    <property type="molecule type" value="Genomic_DNA"/>
</dbReference>
<feature type="domain" description="Zn(2)-C6 fungal-type" evidence="6">
    <location>
        <begin position="32"/>
        <end position="61"/>
    </location>
</feature>
<name>A0A0F7SJ83_PHARH</name>
<dbReference type="GO" id="GO:0003964">
    <property type="term" value="F:RNA-directed DNA polymerase activity"/>
    <property type="evidence" value="ECO:0007669"/>
    <property type="project" value="UniProtKB-KW"/>
</dbReference>
<evidence type="ECO:0000256" key="5">
    <source>
        <dbReference type="SAM" id="MobiDB-lite"/>
    </source>
</evidence>
<protein>
    <submittedName>
        <fullName evidence="7">FOG: Transposon-encoded proteins with TYA, reverse transcriptase, integrase domains in various combinations</fullName>
    </submittedName>
</protein>
<feature type="region of interest" description="Disordered" evidence="5">
    <location>
        <begin position="1"/>
        <end position="24"/>
    </location>
</feature>
<sequence length="403" mass="43472">MSWPNPQWTSFTSVPPPSGSSAVGTRKRVGVACTLCRSRKVKCSGKTPCTRCASLGTTCTFEEVPEDLKQAAFARKERRKAVIQAEKAAAALVRTQGTARQSVNGSDNKTLAQPKNRSSSPVAGSSPPQRFYNLRTRRNALISSACLGLSPSPSSSAPLSSSSAALNLSDPPRTDVVCPPARPLSTPLSYLPVIANQNASPSIVPTEPLKVSDQTLLRPILSSNQPYLSSYHPQLNHGYGYLTPPIMPLGQPSNEAYFERDPSSSSTVPSLSPEPDVRTNPTKFALMKNEAYAGTPLTPLDQRPEEINSMSGRKRALESNGWAADQPLLKMRRQAVCLGPATEVDQIKNDPEHFGTGSIVLEQSEEWLRGDIPKYSVSTEYEESCQTSNSPWVPPYVSSISGA</sequence>
<evidence type="ECO:0000259" key="6">
    <source>
        <dbReference type="PROSITE" id="PS50048"/>
    </source>
</evidence>
<keyword evidence="7" id="KW-0808">Transferase</keyword>
<evidence type="ECO:0000256" key="1">
    <source>
        <dbReference type="ARBA" id="ARBA00004123"/>
    </source>
</evidence>
<keyword evidence="3" id="KW-0238">DNA-binding</keyword>
<keyword evidence="7" id="KW-0695">RNA-directed DNA polymerase</keyword>
<feature type="compositionally biased region" description="Low complexity" evidence="5">
    <location>
        <begin position="263"/>
        <end position="274"/>
    </location>
</feature>
<dbReference type="Pfam" id="PF00172">
    <property type="entry name" value="Zn_clus"/>
    <property type="match status" value="1"/>
</dbReference>
<feature type="compositionally biased region" description="Polar residues" evidence="5">
    <location>
        <begin position="1"/>
        <end position="12"/>
    </location>
</feature>
<dbReference type="InterPro" id="IPR050987">
    <property type="entry name" value="AtrR-like"/>
</dbReference>
<dbReference type="InterPro" id="IPR001138">
    <property type="entry name" value="Zn2Cys6_DnaBD"/>
</dbReference>
<dbReference type="PROSITE" id="PS00463">
    <property type="entry name" value="ZN2_CY6_FUNGAL_1"/>
    <property type="match status" value="1"/>
</dbReference>
<dbReference type="AlphaFoldDB" id="A0A0F7SJ83"/>
<feature type="region of interest" description="Disordered" evidence="5">
    <location>
        <begin position="93"/>
        <end position="130"/>
    </location>
</feature>
<evidence type="ECO:0000256" key="4">
    <source>
        <dbReference type="ARBA" id="ARBA00023242"/>
    </source>
</evidence>
<keyword evidence="4" id="KW-0539">Nucleus</keyword>
<evidence type="ECO:0000313" key="7">
    <source>
        <dbReference type="EMBL" id="CDZ97708.1"/>
    </source>
</evidence>
<dbReference type="Gene3D" id="4.10.240.10">
    <property type="entry name" value="Zn(2)-C6 fungal-type DNA-binding domain"/>
    <property type="match status" value="1"/>
</dbReference>
<dbReference type="GO" id="GO:0003677">
    <property type="term" value="F:DNA binding"/>
    <property type="evidence" value="ECO:0007669"/>
    <property type="project" value="UniProtKB-KW"/>
</dbReference>
<dbReference type="SMART" id="SM00066">
    <property type="entry name" value="GAL4"/>
    <property type="match status" value="1"/>
</dbReference>
<feature type="region of interest" description="Disordered" evidence="5">
    <location>
        <begin position="149"/>
        <end position="172"/>
    </location>
</feature>
<dbReference type="InterPro" id="IPR036864">
    <property type="entry name" value="Zn2-C6_fun-type_DNA-bd_sf"/>
</dbReference>
<evidence type="ECO:0000256" key="2">
    <source>
        <dbReference type="ARBA" id="ARBA00022723"/>
    </source>
</evidence>
<dbReference type="CDD" id="cd00067">
    <property type="entry name" value="GAL4"/>
    <property type="match status" value="1"/>
</dbReference>
<dbReference type="SUPFAM" id="SSF57701">
    <property type="entry name" value="Zn2/Cys6 DNA-binding domain"/>
    <property type="match status" value="1"/>
</dbReference>
<feature type="region of interest" description="Disordered" evidence="5">
    <location>
        <begin position="252"/>
        <end position="280"/>
    </location>
</feature>
<dbReference type="GO" id="GO:0008270">
    <property type="term" value="F:zinc ion binding"/>
    <property type="evidence" value="ECO:0007669"/>
    <property type="project" value="InterPro"/>
</dbReference>
<evidence type="ECO:0000256" key="3">
    <source>
        <dbReference type="ARBA" id="ARBA00023125"/>
    </source>
</evidence>
<dbReference type="PROSITE" id="PS50048">
    <property type="entry name" value="ZN2_CY6_FUNGAL_2"/>
    <property type="match status" value="1"/>
</dbReference>
<feature type="compositionally biased region" description="Low complexity" evidence="5">
    <location>
        <begin position="149"/>
        <end position="171"/>
    </location>
</feature>
<organism evidence="7">
    <name type="scientific">Phaffia rhodozyma</name>
    <name type="common">Yeast</name>
    <name type="synonym">Xanthophyllomyces dendrorhous</name>
    <dbReference type="NCBI Taxonomy" id="264483"/>
    <lineage>
        <taxon>Eukaryota</taxon>
        <taxon>Fungi</taxon>
        <taxon>Dikarya</taxon>
        <taxon>Basidiomycota</taxon>
        <taxon>Agaricomycotina</taxon>
        <taxon>Tremellomycetes</taxon>
        <taxon>Cystofilobasidiales</taxon>
        <taxon>Mrakiaceae</taxon>
        <taxon>Phaffia</taxon>
    </lineage>
</organism>
<dbReference type="PANTHER" id="PTHR46910:SF3">
    <property type="entry name" value="HALOTOLERANCE PROTEIN 9-RELATED"/>
    <property type="match status" value="1"/>
</dbReference>
<dbReference type="GO" id="GO:0000981">
    <property type="term" value="F:DNA-binding transcription factor activity, RNA polymerase II-specific"/>
    <property type="evidence" value="ECO:0007669"/>
    <property type="project" value="InterPro"/>
</dbReference>
<dbReference type="PANTHER" id="PTHR46910">
    <property type="entry name" value="TRANSCRIPTION FACTOR PDR1"/>
    <property type="match status" value="1"/>
</dbReference>
<keyword evidence="2" id="KW-0479">Metal-binding</keyword>
<dbReference type="GO" id="GO:0005634">
    <property type="term" value="C:nucleus"/>
    <property type="evidence" value="ECO:0007669"/>
    <property type="project" value="UniProtKB-SubCell"/>
</dbReference>
<comment type="subcellular location">
    <subcellularLocation>
        <location evidence="1">Nucleus</location>
    </subcellularLocation>
</comment>
<accession>A0A0F7SJ83</accession>
<reference evidence="7" key="1">
    <citation type="submission" date="2014-08" db="EMBL/GenBank/DDBJ databases">
        <authorList>
            <person name="Sharma Rahul"/>
            <person name="Thines Marco"/>
        </authorList>
    </citation>
    <scope>NUCLEOTIDE SEQUENCE</scope>
</reference>
<proteinExistence type="predicted"/>
<keyword evidence="7" id="KW-0548">Nucleotidyltransferase</keyword>
<feature type="compositionally biased region" description="Polar residues" evidence="5">
    <location>
        <begin position="95"/>
        <end position="128"/>
    </location>
</feature>